<evidence type="ECO:0000256" key="5">
    <source>
        <dbReference type="SAM" id="Phobius"/>
    </source>
</evidence>
<organism evidence="6 7">
    <name type="scientific">Aquibacillus albus</name>
    <dbReference type="NCBI Taxonomy" id="1168171"/>
    <lineage>
        <taxon>Bacteria</taxon>
        <taxon>Bacillati</taxon>
        <taxon>Bacillota</taxon>
        <taxon>Bacilli</taxon>
        <taxon>Bacillales</taxon>
        <taxon>Bacillaceae</taxon>
        <taxon>Aquibacillus</taxon>
    </lineage>
</organism>
<keyword evidence="2 5" id="KW-0812">Transmembrane</keyword>
<dbReference type="Pfam" id="PF04140">
    <property type="entry name" value="ICMT"/>
    <property type="match status" value="1"/>
</dbReference>
<feature type="transmembrane region" description="Helical" evidence="5">
    <location>
        <begin position="70"/>
        <end position="89"/>
    </location>
</feature>
<evidence type="ECO:0000256" key="4">
    <source>
        <dbReference type="ARBA" id="ARBA00023136"/>
    </source>
</evidence>
<dbReference type="InterPro" id="IPR052527">
    <property type="entry name" value="Metal_cation-efflux_comp"/>
</dbReference>
<dbReference type="PANTHER" id="PTHR43847:SF1">
    <property type="entry name" value="BLL3993 PROTEIN"/>
    <property type="match status" value="1"/>
</dbReference>
<dbReference type="GO" id="GO:0008168">
    <property type="term" value="F:methyltransferase activity"/>
    <property type="evidence" value="ECO:0007669"/>
    <property type="project" value="UniProtKB-KW"/>
</dbReference>
<accession>A0ABS2MVL4</accession>
<evidence type="ECO:0000313" key="6">
    <source>
        <dbReference type="EMBL" id="MBM7569875.1"/>
    </source>
</evidence>
<proteinExistence type="predicted"/>
<evidence type="ECO:0000256" key="1">
    <source>
        <dbReference type="ARBA" id="ARBA00004141"/>
    </source>
</evidence>
<keyword evidence="6" id="KW-0489">Methyltransferase</keyword>
<sequence>MSYVLWIVFIYLIAQRLGELLLARKNEQWMEKQGAYEVGEDHYKWFIYTHSSFFIFLLVEGLLLSSKPFSVSPVLFGIFIATQLFRYWCIVSLGRHWNTKVIILPGAALIRKGPYRFLKHPNYFIVAIELLIIPLLFNAYLTAIVFPLIHLVLLKIRIPIEEQALLDVMPRE</sequence>
<keyword evidence="6" id="KW-0808">Transferase</keyword>
<comment type="caution">
    <text evidence="6">The sequence shown here is derived from an EMBL/GenBank/DDBJ whole genome shotgun (WGS) entry which is preliminary data.</text>
</comment>
<feature type="transmembrane region" description="Helical" evidence="5">
    <location>
        <begin position="6"/>
        <end position="24"/>
    </location>
</feature>
<protein>
    <submittedName>
        <fullName evidence="6">Methyltransferase</fullName>
    </submittedName>
</protein>
<keyword evidence="7" id="KW-1185">Reference proteome</keyword>
<feature type="transmembrane region" description="Helical" evidence="5">
    <location>
        <begin position="45"/>
        <end position="64"/>
    </location>
</feature>
<dbReference type="Proteomes" id="UP001296943">
    <property type="component" value="Unassembled WGS sequence"/>
</dbReference>
<evidence type="ECO:0000256" key="2">
    <source>
        <dbReference type="ARBA" id="ARBA00022692"/>
    </source>
</evidence>
<evidence type="ECO:0000313" key="7">
    <source>
        <dbReference type="Proteomes" id="UP001296943"/>
    </source>
</evidence>
<feature type="transmembrane region" description="Helical" evidence="5">
    <location>
        <begin position="124"/>
        <end position="153"/>
    </location>
</feature>
<evidence type="ECO:0000256" key="3">
    <source>
        <dbReference type="ARBA" id="ARBA00022989"/>
    </source>
</evidence>
<comment type="subcellular location">
    <subcellularLocation>
        <location evidence="1">Membrane</location>
        <topology evidence="1">Multi-pass membrane protein</topology>
    </subcellularLocation>
</comment>
<dbReference type="GO" id="GO:0032259">
    <property type="term" value="P:methylation"/>
    <property type="evidence" value="ECO:0007669"/>
    <property type="project" value="UniProtKB-KW"/>
</dbReference>
<gene>
    <name evidence="6" type="ORF">JOC48_000344</name>
</gene>
<dbReference type="Gene3D" id="1.20.120.1630">
    <property type="match status" value="1"/>
</dbReference>
<name>A0ABS2MVL4_9BACI</name>
<keyword evidence="3 5" id="KW-1133">Transmembrane helix</keyword>
<dbReference type="PANTHER" id="PTHR43847">
    <property type="entry name" value="BLL3993 PROTEIN"/>
    <property type="match status" value="1"/>
</dbReference>
<reference evidence="6 7" key="1">
    <citation type="submission" date="2021-01" db="EMBL/GenBank/DDBJ databases">
        <title>Genomic Encyclopedia of Type Strains, Phase IV (KMG-IV): sequencing the most valuable type-strain genomes for metagenomic binning, comparative biology and taxonomic classification.</title>
        <authorList>
            <person name="Goeker M."/>
        </authorList>
    </citation>
    <scope>NUCLEOTIDE SEQUENCE [LARGE SCALE GENOMIC DNA]</scope>
    <source>
        <strain evidence="6 7">DSM 23711</strain>
    </source>
</reference>
<keyword evidence="4 5" id="KW-0472">Membrane</keyword>
<dbReference type="InterPro" id="IPR007269">
    <property type="entry name" value="ICMT_MeTrfase"/>
</dbReference>
<dbReference type="EMBL" id="JAFBDR010000001">
    <property type="protein sequence ID" value="MBM7569875.1"/>
    <property type="molecule type" value="Genomic_DNA"/>
</dbReference>
<dbReference type="RefSeq" id="WP_204497320.1">
    <property type="nucleotide sequence ID" value="NZ_JAFBDR010000001.1"/>
</dbReference>